<feature type="compositionally biased region" description="Low complexity" evidence="1">
    <location>
        <begin position="47"/>
        <end position="60"/>
    </location>
</feature>
<keyword evidence="3" id="KW-1185">Reference proteome</keyword>
<proteinExistence type="predicted"/>
<comment type="caution">
    <text evidence="2">The sequence shown here is derived from an EMBL/GenBank/DDBJ whole genome shotgun (WGS) entry which is preliminary data.</text>
</comment>
<name>A0A6G1DU75_9ORYZ</name>
<evidence type="ECO:0000313" key="3">
    <source>
        <dbReference type="Proteomes" id="UP000479710"/>
    </source>
</evidence>
<organism evidence="2 3">
    <name type="scientific">Oryza meyeriana var. granulata</name>
    <dbReference type="NCBI Taxonomy" id="110450"/>
    <lineage>
        <taxon>Eukaryota</taxon>
        <taxon>Viridiplantae</taxon>
        <taxon>Streptophyta</taxon>
        <taxon>Embryophyta</taxon>
        <taxon>Tracheophyta</taxon>
        <taxon>Spermatophyta</taxon>
        <taxon>Magnoliopsida</taxon>
        <taxon>Liliopsida</taxon>
        <taxon>Poales</taxon>
        <taxon>Poaceae</taxon>
        <taxon>BOP clade</taxon>
        <taxon>Oryzoideae</taxon>
        <taxon>Oryzeae</taxon>
        <taxon>Oryzinae</taxon>
        <taxon>Oryza</taxon>
        <taxon>Oryza meyeriana</taxon>
    </lineage>
</organism>
<accession>A0A6G1DU75</accession>
<dbReference type="AlphaFoldDB" id="A0A6G1DU75"/>
<reference evidence="2 3" key="1">
    <citation type="submission" date="2019-11" db="EMBL/GenBank/DDBJ databases">
        <title>Whole genome sequence of Oryza granulata.</title>
        <authorList>
            <person name="Li W."/>
        </authorList>
    </citation>
    <scope>NUCLEOTIDE SEQUENCE [LARGE SCALE GENOMIC DNA]</scope>
    <source>
        <strain evidence="3">cv. Menghai</strain>
        <tissue evidence="2">Leaf</tissue>
    </source>
</reference>
<feature type="region of interest" description="Disordered" evidence="1">
    <location>
        <begin position="32"/>
        <end position="69"/>
    </location>
</feature>
<dbReference type="EMBL" id="SPHZ02000005">
    <property type="protein sequence ID" value="KAF0916178.1"/>
    <property type="molecule type" value="Genomic_DNA"/>
</dbReference>
<dbReference type="Proteomes" id="UP000479710">
    <property type="component" value="Unassembled WGS sequence"/>
</dbReference>
<protein>
    <submittedName>
        <fullName evidence="2">Uncharacterized protein</fullName>
    </submittedName>
</protein>
<evidence type="ECO:0000313" key="2">
    <source>
        <dbReference type="EMBL" id="KAF0916178.1"/>
    </source>
</evidence>
<sequence length="92" mass="9768">MASIDATLLADLEVCATRQLVDAYLMEAGLRPAEGKREKAQKKRSKAATTASAMAAAPRKGTGAVFSPEKTRRAVARVAEAVANLRAELGRR</sequence>
<gene>
    <name evidence="2" type="ORF">E2562_000771</name>
</gene>
<evidence type="ECO:0000256" key="1">
    <source>
        <dbReference type="SAM" id="MobiDB-lite"/>
    </source>
</evidence>